<organism evidence="2 3">
    <name type="scientific">Aspergillus novoparasiticus</name>
    <dbReference type="NCBI Taxonomy" id="986946"/>
    <lineage>
        <taxon>Eukaryota</taxon>
        <taxon>Fungi</taxon>
        <taxon>Dikarya</taxon>
        <taxon>Ascomycota</taxon>
        <taxon>Pezizomycotina</taxon>
        <taxon>Eurotiomycetes</taxon>
        <taxon>Eurotiomycetidae</taxon>
        <taxon>Eurotiales</taxon>
        <taxon>Aspergillaceae</taxon>
        <taxon>Aspergillus</taxon>
        <taxon>Aspergillus subgen. Circumdati</taxon>
    </lineage>
</organism>
<dbReference type="Gene3D" id="2.100.10.30">
    <property type="entry name" value="Jacalin-like lectin domain"/>
    <property type="match status" value="1"/>
</dbReference>
<dbReference type="EMBL" id="ML733419">
    <property type="protein sequence ID" value="KAB8221616.1"/>
    <property type="molecule type" value="Genomic_DNA"/>
</dbReference>
<dbReference type="Proteomes" id="UP000326799">
    <property type="component" value="Unassembled WGS sequence"/>
</dbReference>
<dbReference type="AlphaFoldDB" id="A0A5N6EVT2"/>
<dbReference type="Pfam" id="PF01419">
    <property type="entry name" value="Jacalin"/>
    <property type="match status" value="1"/>
</dbReference>
<dbReference type="SUPFAM" id="SSF51101">
    <property type="entry name" value="Mannose-binding lectins"/>
    <property type="match status" value="1"/>
</dbReference>
<dbReference type="PROSITE" id="PS51752">
    <property type="entry name" value="JACALIN_LECTIN"/>
    <property type="match status" value="1"/>
</dbReference>
<keyword evidence="2" id="KW-0430">Lectin</keyword>
<evidence type="ECO:0000313" key="3">
    <source>
        <dbReference type="Proteomes" id="UP000326799"/>
    </source>
</evidence>
<dbReference type="InterPro" id="IPR036404">
    <property type="entry name" value="Jacalin-like_lectin_dom_sf"/>
</dbReference>
<dbReference type="GO" id="GO:0030246">
    <property type="term" value="F:carbohydrate binding"/>
    <property type="evidence" value="ECO:0007669"/>
    <property type="project" value="UniProtKB-KW"/>
</dbReference>
<gene>
    <name evidence="2" type="ORF">BDV33DRAFT_170408</name>
</gene>
<sequence length="148" mass="15941">MSNPDLIVDNQPVGGTGGQPFLTYSYERVRVIEAWQGDGSGPASDALVIKGIRLFWDNQDQPKSAGNLNGEHKSFDFEDGEKISSMTLQSGIRLDNIQFTTNLGRKFEAGGGGAAHHPTNENVGNGIFLGFHGHCGQDIDSAGAYFQR</sequence>
<reference evidence="2 3" key="1">
    <citation type="submission" date="2019-04" db="EMBL/GenBank/DDBJ databases">
        <title>Fungal friends and foes A comparative genomics study of 23 Aspergillus species from section Flavi.</title>
        <authorList>
            <consortium name="DOE Joint Genome Institute"/>
            <person name="Kjaerbolling I."/>
            <person name="Vesth T.C."/>
            <person name="Frisvad J.C."/>
            <person name="Nybo J.L."/>
            <person name="Theobald S."/>
            <person name="Kildgaard S."/>
            <person name="Petersen T.I."/>
            <person name="Kuo A."/>
            <person name="Sato A."/>
            <person name="Lyhne E.K."/>
            <person name="Kogle M.E."/>
            <person name="Wiebenga A."/>
            <person name="Kun R.S."/>
            <person name="Lubbers R.J."/>
            <person name="Makela M.R."/>
            <person name="Barry K."/>
            <person name="Chovatia M."/>
            <person name="Clum A."/>
            <person name="Daum C."/>
            <person name="Haridas S."/>
            <person name="He G."/>
            <person name="LaButti K."/>
            <person name="Lipzen A."/>
            <person name="Mondo S."/>
            <person name="Pangilinan J."/>
            <person name="Riley R."/>
            <person name="Salamov A."/>
            <person name="Simmons B.A."/>
            <person name="Magnuson J.K."/>
            <person name="Henrissat B."/>
            <person name="Mortensen U.H."/>
            <person name="Larsen T.O."/>
            <person name="De vries R.P."/>
            <person name="Grigoriev I.V."/>
            <person name="Machida M."/>
            <person name="Baker S.E."/>
            <person name="Andersen M.R."/>
        </authorList>
    </citation>
    <scope>NUCLEOTIDE SEQUENCE [LARGE SCALE GENOMIC DNA]</scope>
    <source>
        <strain evidence="2 3">CBS 126849</strain>
    </source>
</reference>
<feature type="domain" description="Jacalin-type lectin" evidence="1">
    <location>
        <begin position="7"/>
        <end position="148"/>
    </location>
</feature>
<dbReference type="InterPro" id="IPR001229">
    <property type="entry name" value="Jacalin-like_lectin_dom"/>
</dbReference>
<name>A0A5N6EVT2_9EURO</name>
<evidence type="ECO:0000259" key="1">
    <source>
        <dbReference type="PROSITE" id="PS51752"/>
    </source>
</evidence>
<evidence type="ECO:0000313" key="2">
    <source>
        <dbReference type="EMBL" id="KAB8221616.1"/>
    </source>
</evidence>
<protein>
    <submittedName>
        <fullName evidence="2">Mannose-binding lectin</fullName>
    </submittedName>
</protein>
<accession>A0A5N6EVT2</accession>
<keyword evidence="3" id="KW-1185">Reference proteome</keyword>
<proteinExistence type="predicted"/>